<evidence type="ECO:0000313" key="8">
    <source>
        <dbReference type="EMBL" id="MCW6036999.1"/>
    </source>
</evidence>
<dbReference type="InterPro" id="IPR036412">
    <property type="entry name" value="HAD-like_sf"/>
</dbReference>
<gene>
    <name evidence="8" type="ORF">K4A83_12085</name>
</gene>
<dbReference type="SUPFAM" id="SSF56784">
    <property type="entry name" value="HAD-like"/>
    <property type="match status" value="1"/>
</dbReference>
<dbReference type="InterPro" id="IPR006549">
    <property type="entry name" value="HAD-SF_hydro_IIIA"/>
</dbReference>
<evidence type="ECO:0000313" key="9">
    <source>
        <dbReference type="Proteomes" id="UP001526426"/>
    </source>
</evidence>
<dbReference type="EC" id="3.1.3.-" evidence="7"/>
<dbReference type="CDD" id="cd07503">
    <property type="entry name" value="HAD_HisB-N"/>
    <property type="match status" value="1"/>
</dbReference>
<accession>A0ABT3L7D8</accession>
<organism evidence="8 9">
    <name type="scientific">Spirulina subsalsa FACHB-351</name>
    <dbReference type="NCBI Taxonomy" id="234711"/>
    <lineage>
        <taxon>Bacteria</taxon>
        <taxon>Bacillati</taxon>
        <taxon>Cyanobacteriota</taxon>
        <taxon>Cyanophyceae</taxon>
        <taxon>Spirulinales</taxon>
        <taxon>Spirulinaceae</taxon>
        <taxon>Spirulina</taxon>
    </lineage>
</organism>
<keyword evidence="2 7" id="KW-0963">Cytoplasm</keyword>
<dbReference type="Gene3D" id="3.40.50.1000">
    <property type="entry name" value="HAD superfamily/HAD-like"/>
    <property type="match status" value="1"/>
</dbReference>
<dbReference type="Proteomes" id="UP001526426">
    <property type="component" value="Unassembled WGS sequence"/>
</dbReference>
<reference evidence="8 9" key="1">
    <citation type="submission" date="2021-08" db="EMBL/GenBank/DDBJ databases">
        <title>Draft genome sequence of Spirulina subsalsa with high tolerance to salinity and hype-accumulation of phycocyanin.</title>
        <authorList>
            <person name="Pei H."/>
            <person name="Jiang L."/>
        </authorList>
    </citation>
    <scope>NUCLEOTIDE SEQUENCE [LARGE SCALE GENOMIC DNA]</scope>
    <source>
        <strain evidence="8 9">FACHB-351</strain>
    </source>
</reference>
<evidence type="ECO:0000256" key="7">
    <source>
        <dbReference type="PIRNR" id="PIRNR004682"/>
    </source>
</evidence>
<comment type="caution">
    <text evidence="8">The sequence shown here is derived from an EMBL/GenBank/DDBJ whole genome shotgun (WGS) entry which is preliminary data.</text>
</comment>
<dbReference type="NCBIfam" id="TIGR01662">
    <property type="entry name" value="HAD-SF-IIIA"/>
    <property type="match status" value="1"/>
</dbReference>
<evidence type="ECO:0000256" key="1">
    <source>
        <dbReference type="ARBA" id="ARBA00004496"/>
    </source>
</evidence>
<keyword evidence="4 7" id="KW-0378">Hydrolase</keyword>
<keyword evidence="9" id="KW-1185">Reference proteome</keyword>
<comment type="subcellular location">
    <subcellularLocation>
        <location evidence="1 7">Cytoplasm</location>
    </subcellularLocation>
</comment>
<dbReference type="InterPro" id="IPR006543">
    <property type="entry name" value="Histidinol-phos"/>
</dbReference>
<dbReference type="PANTHER" id="PTHR42891">
    <property type="entry name" value="D-GLYCERO-BETA-D-MANNO-HEPTOSE-1,7-BISPHOSPHATE 7-PHOSPHATASE"/>
    <property type="match status" value="1"/>
</dbReference>
<keyword evidence="3" id="KW-0479">Metal-binding</keyword>
<evidence type="ECO:0000256" key="2">
    <source>
        <dbReference type="ARBA" id="ARBA00022490"/>
    </source>
</evidence>
<dbReference type="NCBIfam" id="TIGR01656">
    <property type="entry name" value="Histidinol-ppas"/>
    <property type="match status" value="1"/>
</dbReference>
<dbReference type="PIRSF" id="PIRSF004682">
    <property type="entry name" value="GmhB"/>
    <property type="match status" value="1"/>
</dbReference>
<proteinExistence type="inferred from homology"/>
<evidence type="ECO:0000256" key="6">
    <source>
        <dbReference type="ARBA" id="ARBA00031828"/>
    </source>
</evidence>
<dbReference type="InterPro" id="IPR004446">
    <property type="entry name" value="Heptose_bisP_phosphatase"/>
</dbReference>
<sequence>MAKTAVFLDRDGVLNVEKGYIHHVEDLVLIPGIAQSVRRLNDRGFFCCMVSNQAGPARGYYPLSHVEALHQRLVDLLAQEAGAKLDALYYCPYLSPPAGGKNPEFTRWSTWRKPNTGMLVAAAWEHDLDIKHSFMVGDKATDVDLARNCGAKGILVQTGYGKEVLEGSYQHHAKPDYIAEDLNHAVDWILEH</sequence>
<dbReference type="PANTHER" id="PTHR42891:SF1">
    <property type="entry name" value="D-GLYCERO-BETA-D-MANNO-HEPTOSE-1,7-BISPHOSPHATE 7-PHOSPHATASE"/>
    <property type="match status" value="1"/>
</dbReference>
<protein>
    <recommendedName>
        <fullName evidence="6 7">D,D-heptose 1,7-bisphosphate phosphatase</fullName>
        <ecNumber evidence="7">3.1.3.-</ecNumber>
    </recommendedName>
</protein>
<name>A0ABT3L7D8_9CYAN</name>
<dbReference type="RefSeq" id="WP_265264830.1">
    <property type="nucleotide sequence ID" value="NZ_JAIHOM010000053.1"/>
</dbReference>
<evidence type="ECO:0000256" key="5">
    <source>
        <dbReference type="ARBA" id="ARBA00023277"/>
    </source>
</evidence>
<dbReference type="GO" id="GO:0016787">
    <property type="term" value="F:hydrolase activity"/>
    <property type="evidence" value="ECO:0007669"/>
    <property type="project" value="UniProtKB-KW"/>
</dbReference>
<dbReference type="InterPro" id="IPR023214">
    <property type="entry name" value="HAD_sf"/>
</dbReference>
<comment type="similarity">
    <text evidence="7">Belongs to the gmhB family.</text>
</comment>
<evidence type="ECO:0000256" key="4">
    <source>
        <dbReference type="ARBA" id="ARBA00022801"/>
    </source>
</evidence>
<dbReference type="Pfam" id="PF13242">
    <property type="entry name" value="Hydrolase_like"/>
    <property type="match status" value="1"/>
</dbReference>
<keyword evidence="5 7" id="KW-0119">Carbohydrate metabolism</keyword>
<dbReference type="EMBL" id="JAIHOM010000053">
    <property type="protein sequence ID" value="MCW6036999.1"/>
    <property type="molecule type" value="Genomic_DNA"/>
</dbReference>
<evidence type="ECO:0000256" key="3">
    <source>
        <dbReference type="ARBA" id="ARBA00022723"/>
    </source>
</evidence>